<comment type="caution">
    <text evidence="10">The sequence shown here is derived from an EMBL/GenBank/DDBJ whole genome shotgun (WGS) entry which is preliminary data.</text>
</comment>
<evidence type="ECO:0000256" key="8">
    <source>
        <dbReference type="SAM" id="Phobius"/>
    </source>
</evidence>
<dbReference type="InterPro" id="IPR036236">
    <property type="entry name" value="Znf_C2H2_sf"/>
</dbReference>
<dbReference type="AlphaFoldDB" id="A0AA88DIR9"/>
<feature type="compositionally biased region" description="Basic and acidic residues" evidence="7">
    <location>
        <begin position="317"/>
        <end position="331"/>
    </location>
</feature>
<dbReference type="Proteomes" id="UP001187192">
    <property type="component" value="Unassembled WGS sequence"/>
</dbReference>
<accession>A0AA88DIR9</accession>
<keyword evidence="8" id="KW-0472">Membrane</keyword>
<keyword evidence="6" id="KW-0539">Nucleus</keyword>
<reference evidence="10" key="1">
    <citation type="submission" date="2023-07" db="EMBL/GenBank/DDBJ databases">
        <title>draft genome sequence of fig (Ficus carica).</title>
        <authorList>
            <person name="Takahashi T."/>
            <person name="Nishimura K."/>
        </authorList>
    </citation>
    <scope>NUCLEOTIDE SEQUENCE</scope>
</reference>
<feature type="compositionally biased region" description="Polar residues" evidence="7">
    <location>
        <begin position="154"/>
        <end position="163"/>
    </location>
</feature>
<keyword evidence="11" id="KW-1185">Reference proteome</keyword>
<feature type="compositionally biased region" description="Acidic residues" evidence="7">
    <location>
        <begin position="332"/>
        <end position="341"/>
    </location>
</feature>
<feature type="domain" description="C2H2-type" evidence="9">
    <location>
        <begin position="36"/>
        <end position="59"/>
    </location>
</feature>
<keyword evidence="8" id="KW-0812">Transmembrane</keyword>
<dbReference type="GO" id="GO:0033260">
    <property type="term" value="P:nuclear DNA replication"/>
    <property type="evidence" value="ECO:0007669"/>
    <property type="project" value="TreeGrafter"/>
</dbReference>
<evidence type="ECO:0000256" key="3">
    <source>
        <dbReference type="ARBA" id="ARBA00022771"/>
    </source>
</evidence>
<keyword evidence="5" id="KW-0175">Coiled coil</keyword>
<dbReference type="GO" id="GO:0003676">
    <property type="term" value="F:nucleic acid binding"/>
    <property type="evidence" value="ECO:0007669"/>
    <property type="project" value="InterPro"/>
</dbReference>
<evidence type="ECO:0000313" key="11">
    <source>
        <dbReference type="Proteomes" id="UP001187192"/>
    </source>
</evidence>
<dbReference type="GO" id="GO:0008270">
    <property type="term" value="F:zinc ion binding"/>
    <property type="evidence" value="ECO:0007669"/>
    <property type="project" value="UniProtKB-KW"/>
</dbReference>
<feature type="region of interest" description="Disordered" evidence="7">
    <location>
        <begin position="127"/>
        <end position="183"/>
    </location>
</feature>
<keyword evidence="2" id="KW-0479">Metal-binding</keyword>
<dbReference type="Pfam" id="PF12874">
    <property type="entry name" value="zf-met"/>
    <property type="match status" value="1"/>
</dbReference>
<dbReference type="SUPFAM" id="SSF57667">
    <property type="entry name" value="beta-beta-alpha zinc fingers"/>
    <property type="match status" value="1"/>
</dbReference>
<feature type="transmembrane region" description="Helical" evidence="8">
    <location>
        <begin position="82"/>
        <end position="104"/>
    </location>
</feature>
<feature type="region of interest" description="Disordered" evidence="7">
    <location>
        <begin position="307"/>
        <end position="350"/>
    </location>
</feature>
<evidence type="ECO:0000256" key="6">
    <source>
        <dbReference type="ARBA" id="ARBA00023242"/>
    </source>
</evidence>
<evidence type="ECO:0000313" key="10">
    <source>
        <dbReference type="EMBL" id="GMN46854.1"/>
    </source>
</evidence>
<dbReference type="PANTHER" id="PTHR13278:SF0">
    <property type="entry name" value="ZINC FINGER PROTEIN 830"/>
    <property type="match status" value="1"/>
</dbReference>
<feature type="region of interest" description="Disordered" evidence="7">
    <location>
        <begin position="195"/>
        <end position="226"/>
    </location>
</feature>
<dbReference type="GO" id="GO:0044773">
    <property type="term" value="P:mitotic DNA damage checkpoint signaling"/>
    <property type="evidence" value="ECO:0007669"/>
    <property type="project" value="TreeGrafter"/>
</dbReference>
<organism evidence="10 11">
    <name type="scientific">Ficus carica</name>
    <name type="common">Common fig</name>
    <dbReference type="NCBI Taxonomy" id="3494"/>
    <lineage>
        <taxon>Eukaryota</taxon>
        <taxon>Viridiplantae</taxon>
        <taxon>Streptophyta</taxon>
        <taxon>Embryophyta</taxon>
        <taxon>Tracheophyta</taxon>
        <taxon>Spermatophyta</taxon>
        <taxon>Magnoliopsida</taxon>
        <taxon>eudicotyledons</taxon>
        <taxon>Gunneridae</taxon>
        <taxon>Pentapetalae</taxon>
        <taxon>rosids</taxon>
        <taxon>fabids</taxon>
        <taxon>Rosales</taxon>
        <taxon>Moraceae</taxon>
        <taxon>Ficeae</taxon>
        <taxon>Ficus</taxon>
    </lineage>
</organism>
<dbReference type="GO" id="GO:0033314">
    <property type="term" value="P:mitotic DNA replication checkpoint signaling"/>
    <property type="evidence" value="ECO:0007669"/>
    <property type="project" value="TreeGrafter"/>
</dbReference>
<dbReference type="EMBL" id="BTGU01000024">
    <property type="protein sequence ID" value="GMN46854.1"/>
    <property type="molecule type" value="Genomic_DNA"/>
</dbReference>
<evidence type="ECO:0000256" key="7">
    <source>
        <dbReference type="SAM" id="MobiDB-lite"/>
    </source>
</evidence>
<feature type="compositionally biased region" description="Basic and acidic residues" evidence="7">
    <location>
        <begin position="127"/>
        <end position="153"/>
    </location>
</feature>
<dbReference type="InterPro" id="IPR013087">
    <property type="entry name" value="Znf_C2H2_type"/>
</dbReference>
<evidence type="ECO:0000256" key="1">
    <source>
        <dbReference type="ARBA" id="ARBA00004123"/>
    </source>
</evidence>
<dbReference type="InterPro" id="IPR040050">
    <property type="entry name" value="ZNF830-like"/>
</dbReference>
<evidence type="ECO:0000256" key="5">
    <source>
        <dbReference type="ARBA" id="ARBA00023054"/>
    </source>
</evidence>
<dbReference type="PANTHER" id="PTHR13278">
    <property type="entry name" value="ZINC FINGER PROTEIN 830"/>
    <property type="match status" value="1"/>
</dbReference>
<gene>
    <name evidence="10" type="ORF">TIFTF001_016042</name>
</gene>
<keyword evidence="3" id="KW-0863">Zinc-finger</keyword>
<sequence>MDSQKALFRAKLKNAQKKDKRINSPLVRYNEADQLVCRVCDIVLKSDTLWDAHQVSRKHRQELVILNCCLKRCSRMIKQMRSVLASLPIFYMFLFKLPSGVVVVEDSDISFAGISNLKAAAAAGLTEPRKEFSESKPEHVEEIQKSGPERSRESPTPQLSSSGLPPDFFDNSDTEKSNSKRSAVQVMETQKYKMPTVSSAQPARELTQTSKITGSEAKQAKGALPEGFFDNKEADLLARGIKPVKPDVKDEYKEFEKLIQEDLQEVENRLEEEEYDAAEMIEEAESVEQKTLREKVDFLRKRKAELKAARSAKQSKSSKEGVKERPSREESSSDDDSDENFAVDWRAQHL</sequence>
<name>A0AA88DIR9_FICCA</name>
<comment type="subcellular location">
    <subcellularLocation>
        <location evidence="1">Nucleus</location>
    </subcellularLocation>
</comment>
<dbReference type="GO" id="GO:0005681">
    <property type="term" value="C:spliceosomal complex"/>
    <property type="evidence" value="ECO:0007669"/>
    <property type="project" value="InterPro"/>
</dbReference>
<evidence type="ECO:0000256" key="2">
    <source>
        <dbReference type="ARBA" id="ARBA00022723"/>
    </source>
</evidence>
<feature type="compositionally biased region" description="Polar residues" evidence="7">
    <location>
        <begin position="196"/>
        <end position="213"/>
    </location>
</feature>
<keyword evidence="4" id="KW-0862">Zinc</keyword>
<protein>
    <recommendedName>
        <fullName evidence="9">C2H2-type domain-containing protein</fullName>
    </recommendedName>
</protein>
<evidence type="ECO:0000256" key="4">
    <source>
        <dbReference type="ARBA" id="ARBA00022833"/>
    </source>
</evidence>
<keyword evidence="8" id="KW-1133">Transmembrane helix</keyword>
<evidence type="ECO:0000259" key="9">
    <source>
        <dbReference type="Pfam" id="PF12874"/>
    </source>
</evidence>
<proteinExistence type="predicted"/>